<proteinExistence type="predicted"/>
<dbReference type="Proteomes" id="UP000646827">
    <property type="component" value="Unassembled WGS sequence"/>
</dbReference>
<comment type="caution">
    <text evidence="4">The sequence shown here is derived from an EMBL/GenBank/DDBJ whole genome shotgun (WGS) entry which is preliminary data.</text>
</comment>
<dbReference type="PANTHER" id="PTHR14430:SF0">
    <property type="entry name" value="SEC2P DOMAIN-CONTAINING PROTEIN"/>
    <property type="match status" value="1"/>
</dbReference>
<dbReference type="CDD" id="cd21044">
    <property type="entry name" value="Rab11BD_RAB3IP_like"/>
    <property type="match status" value="1"/>
</dbReference>
<dbReference type="InterPro" id="IPR009449">
    <property type="entry name" value="Sec2_N"/>
</dbReference>
<name>A0A8H7VPI5_9FUNG</name>
<evidence type="ECO:0000256" key="1">
    <source>
        <dbReference type="ARBA" id="ARBA00023054"/>
    </source>
</evidence>
<dbReference type="GO" id="GO:0005085">
    <property type="term" value="F:guanyl-nucleotide exchange factor activity"/>
    <property type="evidence" value="ECO:0007669"/>
    <property type="project" value="InterPro"/>
</dbReference>
<dbReference type="Gene3D" id="1.20.5.4880">
    <property type="match status" value="1"/>
</dbReference>
<keyword evidence="5" id="KW-1185">Reference proteome</keyword>
<dbReference type="PANTHER" id="PTHR14430">
    <property type="entry name" value="RABIN3-RELATED"/>
    <property type="match status" value="1"/>
</dbReference>
<evidence type="ECO:0000259" key="3">
    <source>
        <dbReference type="Pfam" id="PF06428"/>
    </source>
</evidence>
<evidence type="ECO:0000313" key="5">
    <source>
        <dbReference type="Proteomes" id="UP000646827"/>
    </source>
</evidence>
<gene>
    <name evidence="4" type="ORF">INT45_009634</name>
</gene>
<dbReference type="GO" id="GO:0070319">
    <property type="term" value="C:Golgi to plasma membrane transport vesicle"/>
    <property type="evidence" value="ECO:0007669"/>
    <property type="project" value="TreeGrafter"/>
</dbReference>
<accession>A0A8H7VPI5</accession>
<dbReference type="GO" id="GO:0051286">
    <property type="term" value="C:cell tip"/>
    <property type="evidence" value="ECO:0007669"/>
    <property type="project" value="TreeGrafter"/>
</dbReference>
<reference evidence="4 5" key="1">
    <citation type="submission" date="2020-12" db="EMBL/GenBank/DDBJ databases">
        <title>Metabolic potential, ecology and presence of endohyphal bacteria is reflected in genomic diversity of Mucoromycotina.</title>
        <authorList>
            <person name="Muszewska A."/>
            <person name="Okrasinska A."/>
            <person name="Steczkiewicz K."/>
            <person name="Drgas O."/>
            <person name="Orlowska M."/>
            <person name="Perlinska-Lenart U."/>
            <person name="Aleksandrzak-Piekarczyk T."/>
            <person name="Szatraj K."/>
            <person name="Zielenkiewicz U."/>
            <person name="Pilsyk S."/>
            <person name="Malc E."/>
            <person name="Mieczkowski P."/>
            <person name="Kruszewska J.S."/>
            <person name="Biernat P."/>
            <person name="Pawlowska J."/>
        </authorList>
    </citation>
    <scope>NUCLEOTIDE SEQUENCE [LARGE SCALE GENOMIC DNA]</scope>
    <source>
        <strain evidence="4 5">CBS 142.35</strain>
    </source>
</reference>
<evidence type="ECO:0000313" key="4">
    <source>
        <dbReference type="EMBL" id="KAG2224048.1"/>
    </source>
</evidence>
<dbReference type="OrthoDB" id="5560525at2759"/>
<dbReference type="GO" id="GO:0006887">
    <property type="term" value="P:exocytosis"/>
    <property type="evidence" value="ECO:0007669"/>
    <property type="project" value="TreeGrafter"/>
</dbReference>
<dbReference type="SUPFAM" id="SSF144284">
    <property type="entry name" value="Sec2 N-terminal region"/>
    <property type="match status" value="1"/>
</dbReference>
<dbReference type="AlphaFoldDB" id="A0A8H7VPI5"/>
<organism evidence="4 5">
    <name type="scientific">Circinella minor</name>
    <dbReference type="NCBI Taxonomy" id="1195481"/>
    <lineage>
        <taxon>Eukaryota</taxon>
        <taxon>Fungi</taxon>
        <taxon>Fungi incertae sedis</taxon>
        <taxon>Mucoromycota</taxon>
        <taxon>Mucoromycotina</taxon>
        <taxon>Mucoromycetes</taxon>
        <taxon>Mucorales</taxon>
        <taxon>Lichtheimiaceae</taxon>
        <taxon>Circinella</taxon>
    </lineage>
</organism>
<dbReference type="Pfam" id="PF06428">
    <property type="entry name" value="Sec2p"/>
    <property type="match status" value="1"/>
</dbReference>
<feature type="domain" description="GDP/GTP exchange factor Sec2 N-terminal" evidence="3">
    <location>
        <begin position="141"/>
        <end position="250"/>
    </location>
</feature>
<dbReference type="Pfam" id="PF25555">
    <property type="entry name" value="RAB3A-like_C"/>
    <property type="match status" value="1"/>
</dbReference>
<feature type="coiled-coil region" evidence="2">
    <location>
        <begin position="157"/>
        <end position="252"/>
    </location>
</feature>
<evidence type="ECO:0000256" key="2">
    <source>
        <dbReference type="SAM" id="Coils"/>
    </source>
</evidence>
<sequence>MTVDNAYPENINSFQIVKSFTSFNKQDDKYQHQRQQQKLTPDLSMISSPELAEEEKMDYRFYKSSPQFLTKSASSTFLSVLLQDVSSVTQQQFFPNIMNNSSLSLRCTSTTTANNSPTIPWIEEDNGDEEDATTAVELRIDDDKQANNEKALKATLIKQLQLKVKKQEQEISILKACLTLANQKLQDVTEKADRATQEKQQTEDELEDLSTQLFEQANEMVARERRVAKKHMESAAHELKLLRNQLDRERSLRQHISYCSNNEGKEQQSIMMIQPSMDVNGLALFRDFVQRVRSVSSLEYVHLLPFIKQCLEQDIYPCLQRMKKLSGRKLLNSLVRRRCQIEKVTASVSTPSSPPSTCCYACGARISHCHREANHQEDKLKETRNSNNTTPDDVFQFRLNNNDKSWQRIDRPCKDRLLAVSNFYEFIRHLHLGLQGQQRSIESLFHEMVWLRLYMFWARSGIMIKDDISAESTLLTIFKLFDARSYLFC</sequence>
<dbReference type="EMBL" id="JAEPRB010000050">
    <property type="protein sequence ID" value="KAG2224048.1"/>
    <property type="molecule type" value="Genomic_DNA"/>
</dbReference>
<dbReference type="InterPro" id="IPR040351">
    <property type="entry name" value="RAB3IL/RAB3IP/Sec2"/>
</dbReference>
<keyword evidence="1 2" id="KW-0175">Coiled coil</keyword>
<protein>
    <recommendedName>
        <fullName evidence="3">GDP/GTP exchange factor Sec2 N-terminal domain-containing protein</fullName>
    </recommendedName>
</protein>